<organism evidence="1 2">
    <name type="scientific">Prevotella communis</name>
    <dbReference type="NCBI Taxonomy" id="2913614"/>
    <lineage>
        <taxon>Bacteria</taxon>
        <taxon>Pseudomonadati</taxon>
        <taxon>Bacteroidota</taxon>
        <taxon>Bacteroidia</taxon>
        <taxon>Bacteroidales</taxon>
        <taxon>Prevotellaceae</taxon>
        <taxon>Prevotella</taxon>
    </lineage>
</organism>
<name>A0A1G7VWZ3_9BACT</name>
<protein>
    <submittedName>
        <fullName evidence="1">Uncharacterized protein</fullName>
    </submittedName>
</protein>
<keyword evidence="2" id="KW-1185">Reference proteome</keyword>
<gene>
    <name evidence="1" type="ORF">SAMN04487901_106140</name>
</gene>
<dbReference type="STRING" id="645274.SAMN04487901_106140"/>
<evidence type="ECO:0000313" key="2">
    <source>
        <dbReference type="Proteomes" id="UP000198779"/>
    </source>
</evidence>
<dbReference type="EMBL" id="FNCQ01000006">
    <property type="protein sequence ID" value="SDG63400.1"/>
    <property type="molecule type" value="Genomic_DNA"/>
</dbReference>
<proteinExistence type="predicted"/>
<evidence type="ECO:0000313" key="1">
    <source>
        <dbReference type="EMBL" id="SDG63400.1"/>
    </source>
</evidence>
<sequence length="504" mass="58668">MLDYMKEDQTQLITARLEHLQFMMENGKMPIFRHRSDMFLFAMEAYNIARGLSSRYYRLQEDLDIRFFVRFQFDYWLEQIQKWIEELGCDEYRVKAENFFAEGRAKRLTIVVNKLFKYHEDKLPEDSVQGSIALPDEEILDPFKAILSMESVDMAVSFRDALREVHTNLLKLSMVPVVWPEEKRREALQGYLNDSMQTAQVQTEITNYKYFCGMPDGKSVKSQFCYLKQRLFALTANGELGQLSVAKSEQNEFLVKLGGLFGKDETNPTAEQIASNAKPMADENLFGKFLYFVQIEGVNSFPVLNEDKVSNYLIRKDVFLTEKQELNLQALFALMGAMKEWFAPIVDKRLSGSSHGAKMQERVNVVMGYVREYNSKLSSLLEFKREVSEIDAFFDSLFSPMWREEYGKGQDELLGLFEKGLNGIKLEPYVHMLREAQNTLEVFKRETALGRKIFKCLEGTDIVYDANEDTVYSYFSKVDYKNTVKWKKAIALVEAVEKEYKQDN</sequence>
<accession>A0A1G7VWZ3</accession>
<reference evidence="2" key="1">
    <citation type="submission" date="2016-10" db="EMBL/GenBank/DDBJ databases">
        <authorList>
            <person name="Varghese N."/>
            <person name="Submissions S."/>
        </authorList>
    </citation>
    <scope>NUCLEOTIDE SEQUENCE [LARGE SCALE GENOMIC DNA]</scope>
    <source>
        <strain evidence="2">BP1-148</strain>
    </source>
</reference>
<dbReference type="Proteomes" id="UP000198779">
    <property type="component" value="Unassembled WGS sequence"/>
</dbReference>
<dbReference type="AlphaFoldDB" id="A0A1G7VWZ3"/>